<sequence>MRLNERNGEKWLKDFHGRKVRFVALNSDHHRLEYPTPRKDHHHLFARCFIRLIISQGAHMDSPLQRQLVGEDDNNDMDMDEDMNEDEDEDEDEEEVVEDDEKEYEREGQGGR</sequence>
<comment type="caution">
    <text evidence="2">The sequence shown here is derived from an EMBL/GenBank/DDBJ whole genome shotgun (WGS) entry which is preliminary data.</text>
</comment>
<feature type="compositionally biased region" description="Acidic residues" evidence="1">
    <location>
        <begin position="70"/>
        <end position="102"/>
    </location>
</feature>
<gene>
    <name evidence="2" type="ORF">HZH68_008653</name>
</gene>
<proteinExistence type="predicted"/>
<dbReference type="EMBL" id="JACSDZ010000008">
    <property type="protein sequence ID" value="KAF7397431.1"/>
    <property type="molecule type" value="Genomic_DNA"/>
</dbReference>
<feature type="region of interest" description="Disordered" evidence="1">
    <location>
        <begin position="60"/>
        <end position="112"/>
    </location>
</feature>
<dbReference type="AlphaFoldDB" id="A0A834JZQ2"/>
<organism evidence="2 3">
    <name type="scientific">Vespula germanica</name>
    <name type="common">German yellow jacket</name>
    <name type="synonym">Paravespula germanica</name>
    <dbReference type="NCBI Taxonomy" id="30212"/>
    <lineage>
        <taxon>Eukaryota</taxon>
        <taxon>Metazoa</taxon>
        <taxon>Ecdysozoa</taxon>
        <taxon>Arthropoda</taxon>
        <taxon>Hexapoda</taxon>
        <taxon>Insecta</taxon>
        <taxon>Pterygota</taxon>
        <taxon>Neoptera</taxon>
        <taxon>Endopterygota</taxon>
        <taxon>Hymenoptera</taxon>
        <taxon>Apocrita</taxon>
        <taxon>Aculeata</taxon>
        <taxon>Vespoidea</taxon>
        <taxon>Vespidae</taxon>
        <taxon>Vespinae</taxon>
        <taxon>Vespula</taxon>
    </lineage>
</organism>
<evidence type="ECO:0000313" key="3">
    <source>
        <dbReference type="Proteomes" id="UP000617340"/>
    </source>
</evidence>
<feature type="compositionally biased region" description="Basic and acidic residues" evidence="1">
    <location>
        <begin position="103"/>
        <end position="112"/>
    </location>
</feature>
<accession>A0A834JZQ2</accession>
<keyword evidence="3" id="KW-1185">Reference proteome</keyword>
<evidence type="ECO:0000256" key="1">
    <source>
        <dbReference type="SAM" id="MobiDB-lite"/>
    </source>
</evidence>
<name>A0A834JZQ2_VESGE</name>
<evidence type="ECO:0000313" key="2">
    <source>
        <dbReference type="EMBL" id="KAF7397431.1"/>
    </source>
</evidence>
<dbReference type="Proteomes" id="UP000617340">
    <property type="component" value="Unassembled WGS sequence"/>
</dbReference>
<reference evidence="2" key="1">
    <citation type="journal article" date="2020" name="G3 (Bethesda)">
        <title>High-Quality Assemblies for Three Invasive Social Wasps from the &lt;i&gt;Vespula&lt;/i&gt; Genus.</title>
        <authorList>
            <person name="Harrop T.W.R."/>
            <person name="Guhlin J."/>
            <person name="McLaughlin G.M."/>
            <person name="Permina E."/>
            <person name="Stockwell P."/>
            <person name="Gilligan J."/>
            <person name="Le Lec M.F."/>
            <person name="Gruber M.A.M."/>
            <person name="Quinn O."/>
            <person name="Lovegrove M."/>
            <person name="Duncan E.J."/>
            <person name="Remnant E.J."/>
            <person name="Van Eeckhoven J."/>
            <person name="Graham B."/>
            <person name="Knapp R.A."/>
            <person name="Langford K.W."/>
            <person name="Kronenberg Z."/>
            <person name="Press M.O."/>
            <person name="Eacker S.M."/>
            <person name="Wilson-Rankin E.E."/>
            <person name="Purcell J."/>
            <person name="Lester P.J."/>
            <person name="Dearden P.K."/>
        </authorList>
    </citation>
    <scope>NUCLEOTIDE SEQUENCE</scope>
    <source>
        <strain evidence="2">Linc-1</strain>
    </source>
</reference>
<protein>
    <submittedName>
        <fullName evidence="2">Uncharacterized protein</fullName>
    </submittedName>
</protein>